<dbReference type="EMBL" id="RBAH01000053">
    <property type="protein sequence ID" value="RKN61339.1"/>
    <property type="molecule type" value="Genomic_DNA"/>
</dbReference>
<evidence type="ECO:0000313" key="6">
    <source>
        <dbReference type="EMBL" id="RKN61339.1"/>
    </source>
</evidence>
<dbReference type="PANTHER" id="PTHR43498:SF1">
    <property type="entry name" value="COB--COM HETERODISULFIDE REDUCTASE IRON-SULFUR SUBUNIT A"/>
    <property type="match status" value="1"/>
</dbReference>
<dbReference type="PANTHER" id="PTHR43498">
    <property type="entry name" value="FERREDOXIN:COB-COM HETERODISULFIDE REDUCTASE SUBUNIT A"/>
    <property type="match status" value="1"/>
</dbReference>
<protein>
    <submittedName>
        <fullName evidence="6">FAD-dependent oxidoreductase</fullName>
    </submittedName>
</protein>
<dbReference type="GO" id="GO:0016491">
    <property type="term" value="F:oxidoreductase activity"/>
    <property type="evidence" value="ECO:0007669"/>
    <property type="project" value="UniProtKB-KW"/>
</dbReference>
<proteinExistence type="predicted"/>
<dbReference type="InterPro" id="IPR039650">
    <property type="entry name" value="HdrA-like"/>
</dbReference>
<dbReference type="SUPFAM" id="SSF51905">
    <property type="entry name" value="FAD/NAD(P)-binding domain"/>
    <property type="match status" value="1"/>
</dbReference>
<dbReference type="Pfam" id="PF12831">
    <property type="entry name" value="FAD_oxidored"/>
    <property type="match status" value="1"/>
</dbReference>
<evidence type="ECO:0000256" key="2">
    <source>
        <dbReference type="ARBA" id="ARBA00022723"/>
    </source>
</evidence>
<dbReference type="Proteomes" id="UP000282311">
    <property type="component" value="Unassembled WGS sequence"/>
</dbReference>
<gene>
    <name evidence="6" type="ORF">D7M11_35545</name>
</gene>
<dbReference type="InterPro" id="IPR036188">
    <property type="entry name" value="FAD/NAD-bd_sf"/>
</dbReference>
<dbReference type="Gene3D" id="3.50.50.60">
    <property type="entry name" value="FAD/NAD(P)-binding domain"/>
    <property type="match status" value="1"/>
</dbReference>
<evidence type="ECO:0000256" key="4">
    <source>
        <dbReference type="ARBA" id="ARBA00023004"/>
    </source>
</evidence>
<accession>A0A3B0AL71</accession>
<sequence length="446" mass="48157">MNGGHSGGRAAALPIPAAQDVHGEYDIIVFGGGSAGCTAAIQAARAGKRTALVEKNGILGGTTTVASVNFPGLFHAWGKQIIRGIGWEIIERTAELGGATLPDFSVVPDRHWRHQILVNRFVYSAVLDRLCLEAGVSLRLHEMPAAVQRGKDGVYVALVGKSGLKWFKASKLVDATGDADVTGLMGYPRCKGEQLQPGTLINDIGGYDPAAIDPAELKRVYEDALRAGEAVRSRFDMYNDLKAGRINMHVQDIDGSESQTRTLAEVKARRQLLDTVTMLRRVPGCERLEVRYAAGECGIRETWRIDGEAVVDENCYVSGYVWPDAVCYSFYPIDLHHHSGYHIEQKVLAPGIVPTLPYRALIPKGSDDLLVAGRCVSGDRMANSAFRVQASCMATGQVAGMAAAIAAGRNCSVRDVPLAELREQLERFGAIVPDVPVVANKRQHSD</sequence>
<dbReference type="OrthoDB" id="9777740at2"/>
<comment type="caution">
    <text evidence="6">The sequence shown here is derived from an EMBL/GenBank/DDBJ whole genome shotgun (WGS) entry which is preliminary data.</text>
</comment>
<keyword evidence="5" id="KW-0411">Iron-sulfur</keyword>
<name>A0A3B0AL71_9BACL</name>
<keyword evidence="4" id="KW-0408">Iron</keyword>
<keyword evidence="7" id="KW-1185">Reference proteome</keyword>
<evidence type="ECO:0000313" key="7">
    <source>
        <dbReference type="Proteomes" id="UP000282311"/>
    </source>
</evidence>
<evidence type="ECO:0000256" key="3">
    <source>
        <dbReference type="ARBA" id="ARBA00023002"/>
    </source>
</evidence>
<evidence type="ECO:0000256" key="5">
    <source>
        <dbReference type="ARBA" id="ARBA00023014"/>
    </source>
</evidence>
<dbReference type="GO" id="GO:0046872">
    <property type="term" value="F:metal ion binding"/>
    <property type="evidence" value="ECO:0007669"/>
    <property type="project" value="UniProtKB-KW"/>
</dbReference>
<reference evidence="6 7" key="1">
    <citation type="journal article" date="2007" name="Int. J. Syst. Evol. Microbiol.">
        <title>Paenibacillus ginsengarvi sp. nov., isolated from soil from ginseng cultivation.</title>
        <authorList>
            <person name="Yoon M.H."/>
            <person name="Ten L.N."/>
            <person name="Im W.T."/>
        </authorList>
    </citation>
    <scope>NUCLEOTIDE SEQUENCE [LARGE SCALE GENOMIC DNA]</scope>
    <source>
        <strain evidence="6 7">KCTC 13059</strain>
    </source>
</reference>
<dbReference type="GO" id="GO:0051539">
    <property type="term" value="F:4 iron, 4 sulfur cluster binding"/>
    <property type="evidence" value="ECO:0007669"/>
    <property type="project" value="UniProtKB-KW"/>
</dbReference>
<evidence type="ECO:0000256" key="1">
    <source>
        <dbReference type="ARBA" id="ARBA00022485"/>
    </source>
</evidence>
<dbReference type="AlphaFoldDB" id="A0A3B0AL71"/>
<organism evidence="6 7">
    <name type="scientific">Paenibacillus ginsengarvi</name>
    <dbReference type="NCBI Taxonomy" id="400777"/>
    <lineage>
        <taxon>Bacteria</taxon>
        <taxon>Bacillati</taxon>
        <taxon>Bacillota</taxon>
        <taxon>Bacilli</taxon>
        <taxon>Bacillales</taxon>
        <taxon>Paenibacillaceae</taxon>
        <taxon>Paenibacillus</taxon>
    </lineage>
</organism>
<dbReference type="RefSeq" id="WP_120752005.1">
    <property type="nucleotide sequence ID" value="NZ_RBAH01000053.1"/>
</dbReference>
<keyword evidence="3" id="KW-0560">Oxidoreductase</keyword>
<keyword evidence="1" id="KW-0004">4Fe-4S</keyword>
<keyword evidence="2" id="KW-0479">Metal-binding</keyword>